<dbReference type="Gene3D" id="3.20.20.70">
    <property type="entry name" value="Aldolase class I"/>
    <property type="match status" value="1"/>
</dbReference>
<keyword evidence="1" id="KW-0949">S-adenosyl-L-methionine</keyword>
<dbReference type="SFLD" id="SFLDG01067">
    <property type="entry name" value="SPASM/twitch_domain_containing"/>
    <property type="match status" value="1"/>
</dbReference>
<dbReference type="RefSeq" id="WP_102331162.1">
    <property type="nucleotide sequence ID" value="NZ_CP058566.2"/>
</dbReference>
<dbReference type="PANTHER" id="PTHR11228:SF7">
    <property type="entry name" value="PQQA PEPTIDE CYCLASE"/>
    <property type="match status" value="1"/>
</dbReference>
<accession>A0A2P5P787</accession>
<dbReference type="GO" id="GO:0051536">
    <property type="term" value="F:iron-sulfur cluster binding"/>
    <property type="evidence" value="ECO:0007669"/>
    <property type="project" value="UniProtKB-KW"/>
</dbReference>
<dbReference type="InterPro" id="IPR013785">
    <property type="entry name" value="Aldolase_TIM"/>
</dbReference>
<evidence type="ECO:0000256" key="2">
    <source>
        <dbReference type="ARBA" id="ARBA00022723"/>
    </source>
</evidence>
<proteinExistence type="predicted"/>
<evidence type="ECO:0000313" key="6">
    <source>
        <dbReference type="EMBL" id="PPD58154.1"/>
    </source>
</evidence>
<dbReference type="InterPro" id="IPR050377">
    <property type="entry name" value="Radical_SAM_PqqE_MftC-like"/>
</dbReference>
<comment type="caution">
    <text evidence="6">The sequence shown here is derived from an EMBL/GenBank/DDBJ whole genome shotgun (WGS) entry which is preliminary data.</text>
</comment>
<dbReference type="InterPro" id="IPR007197">
    <property type="entry name" value="rSAM"/>
</dbReference>
<dbReference type="SUPFAM" id="SSF102114">
    <property type="entry name" value="Radical SAM enzymes"/>
    <property type="match status" value="1"/>
</dbReference>
<dbReference type="PROSITE" id="PS51918">
    <property type="entry name" value="RADICAL_SAM"/>
    <property type="match status" value="1"/>
</dbReference>
<sequence length="440" mass="48801">MNLVLTRACSNSCPYCFESAEREDGRRGAISLENVATFVKWASNSRLDYLSLLGGEPFLHPKLSTIVKMFRQASPGTSIRILSGGIFNKELLDELPPQEISIVFNINEPRDYRNPKHLNKVINNVEAALKKGFKVSIGFNVWRLDFDPDFIPNLARQFGLSRFTWTVANPIRGIESKVVPTTEFPALAERCMVMLRKAAALNLEANLDCPVPLCFFKDSDLAWIRQYHPGTASGMGPCAPVLDVTPELEVLRCFALSKSVRLKLTDFHSEKEIEDWFMKHLDTQFLGTGCFDYCAECPHFQKGRCYGGCLACHGYGQPGETDLSAATLEKTMHQAIEAGNADLALSLYKKASFWSKTDLATFAAAVAASKSGDWTAAYHYAIDANNRAHDPVFMRMIGDFITHVVAPNLKEGTSYCAEQNRAGFISCPSQTSVPPKLVSK</sequence>
<evidence type="ECO:0000259" key="5">
    <source>
        <dbReference type="PROSITE" id="PS51918"/>
    </source>
</evidence>
<evidence type="ECO:0000256" key="3">
    <source>
        <dbReference type="ARBA" id="ARBA00023004"/>
    </source>
</evidence>
<dbReference type="SFLD" id="SFLDS00029">
    <property type="entry name" value="Radical_SAM"/>
    <property type="match status" value="1"/>
</dbReference>
<gene>
    <name evidence="6" type="ORF">JP09_005005</name>
</gene>
<evidence type="ECO:0000256" key="1">
    <source>
        <dbReference type="ARBA" id="ARBA00022691"/>
    </source>
</evidence>
<evidence type="ECO:0000313" key="7">
    <source>
        <dbReference type="Proteomes" id="UP000235653"/>
    </source>
</evidence>
<dbReference type="GO" id="GO:0003824">
    <property type="term" value="F:catalytic activity"/>
    <property type="evidence" value="ECO:0007669"/>
    <property type="project" value="InterPro"/>
</dbReference>
<evidence type="ECO:0000256" key="4">
    <source>
        <dbReference type="ARBA" id="ARBA00023014"/>
    </source>
</evidence>
<dbReference type="EMBL" id="JQAN02000009">
    <property type="protein sequence ID" value="PPD58154.1"/>
    <property type="molecule type" value="Genomic_DNA"/>
</dbReference>
<dbReference type="Pfam" id="PF04055">
    <property type="entry name" value="Radical_SAM"/>
    <property type="match status" value="1"/>
</dbReference>
<dbReference type="CDD" id="cd01335">
    <property type="entry name" value="Radical_SAM"/>
    <property type="match status" value="1"/>
</dbReference>
<organism evidence="6 7">
    <name type="scientific">Dehalogenimonas etheniformans</name>
    <dbReference type="NCBI Taxonomy" id="1536648"/>
    <lineage>
        <taxon>Bacteria</taxon>
        <taxon>Bacillati</taxon>
        <taxon>Chloroflexota</taxon>
        <taxon>Dehalococcoidia</taxon>
        <taxon>Dehalococcoidales</taxon>
        <taxon>Dehalococcoidaceae</taxon>
        <taxon>Dehalogenimonas</taxon>
    </lineage>
</organism>
<keyword evidence="7" id="KW-1185">Reference proteome</keyword>
<name>A0A2P5P787_9CHLR</name>
<keyword evidence="4" id="KW-0411">Iron-sulfur</keyword>
<dbReference type="Proteomes" id="UP000235653">
    <property type="component" value="Unassembled WGS sequence"/>
</dbReference>
<protein>
    <submittedName>
        <fullName evidence="6">Radical SAM protein</fullName>
    </submittedName>
</protein>
<reference evidence="6 7" key="1">
    <citation type="journal article" date="2017" name="ISME J.">
        <title>Grape pomace compost harbors organohalide-respiring Dehalogenimonas species with novel reductive dehalogenase genes.</title>
        <authorList>
            <person name="Yang Y."/>
            <person name="Higgins S.A."/>
            <person name="Yan J."/>
            <person name="Simsir B."/>
            <person name="Chourey K."/>
            <person name="Iyer R."/>
            <person name="Hettich R.L."/>
            <person name="Baldwin B."/>
            <person name="Ogles D.M."/>
            <person name="Loffler F.E."/>
        </authorList>
    </citation>
    <scope>NUCLEOTIDE SEQUENCE [LARGE SCALE GENOMIC DNA]</scope>
    <source>
        <strain evidence="6 7">GP</strain>
    </source>
</reference>
<keyword evidence="2" id="KW-0479">Metal-binding</keyword>
<dbReference type="PANTHER" id="PTHR11228">
    <property type="entry name" value="RADICAL SAM DOMAIN PROTEIN"/>
    <property type="match status" value="1"/>
</dbReference>
<dbReference type="AlphaFoldDB" id="A0A2P5P787"/>
<keyword evidence="3" id="KW-0408">Iron</keyword>
<dbReference type="InterPro" id="IPR058240">
    <property type="entry name" value="rSAM_sf"/>
</dbReference>
<feature type="domain" description="Radical SAM core" evidence="5">
    <location>
        <begin position="1"/>
        <end position="204"/>
    </location>
</feature>
<dbReference type="OrthoDB" id="9808591at2"/>
<dbReference type="GO" id="GO:0046872">
    <property type="term" value="F:metal ion binding"/>
    <property type="evidence" value="ECO:0007669"/>
    <property type="project" value="UniProtKB-KW"/>
</dbReference>